<keyword evidence="3 9" id="KW-0963">Cytoplasm</keyword>
<dbReference type="CDD" id="cd00140">
    <property type="entry name" value="beta_clamp"/>
    <property type="match status" value="1"/>
</dbReference>
<dbReference type="GO" id="GO:0008408">
    <property type="term" value="F:3'-5' exonuclease activity"/>
    <property type="evidence" value="ECO:0007669"/>
    <property type="project" value="InterPro"/>
</dbReference>
<dbReference type="GO" id="GO:0009360">
    <property type="term" value="C:DNA polymerase III complex"/>
    <property type="evidence" value="ECO:0007669"/>
    <property type="project" value="InterPro"/>
</dbReference>
<feature type="domain" description="DNA polymerase III beta sliding clamp N-terminal" evidence="10">
    <location>
        <begin position="1"/>
        <end position="119"/>
    </location>
</feature>
<feature type="domain" description="DNA polymerase III beta sliding clamp C-terminal" evidence="12">
    <location>
        <begin position="251"/>
        <end position="375"/>
    </location>
</feature>
<evidence type="ECO:0000256" key="8">
    <source>
        <dbReference type="ARBA" id="ARBA00023125"/>
    </source>
</evidence>
<dbReference type="AlphaFoldDB" id="A0A1D9MI57"/>
<proteinExistence type="inferred from homology"/>
<organism evidence="13 14">
    <name type="scientific">Boudabousia tangfeifanii</name>
    <dbReference type="NCBI Taxonomy" id="1912795"/>
    <lineage>
        <taxon>Bacteria</taxon>
        <taxon>Bacillati</taxon>
        <taxon>Actinomycetota</taxon>
        <taxon>Actinomycetes</taxon>
        <taxon>Actinomycetales</taxon>
        <taxon>Actinomycetaceae</taxon>
        <taxon>Boudabousia</taxon>
    </lineage>
</organism>
<dbReference type="Pfam" id="PF00712">
    <property type="entry name" value="DNA_pol3_beta"/>
    <property type="match status" value="1"/>
</dbReference>
<evidence type="ECO:0000313" key="14">
    <source>
        <dbReference type="Proteomes" id="UP000176288"/>
    </source>
</evidence>
<name>A0A1D9MI57_9ACTO</name>
<dbReference type="RefSeq" id="WP_071163336.1">
    <property type="nucleotide sequence ID" value="NZ_CP017812.1"/>
</dbReference>
<comment type="subcellular location">
    <subcellularLocation>
        <location evidence="1 9">Cytoplasm</location>
    </subcellularLocation>
</comment>
<comment type="similarity">
    <text evidence="2 9">Belongs to the beta sliding clamp family.</text>
</comment>
<protein>
    <recommendedName>
        <fullName evidence="9">Beta sliding clamp</fullName>
    </recommendedName>
</protein>
<accession>A0A1D9MI57</accession>
<evidence type="ECO:0000256" key="1">
    <source>
        <dbReference type="ARBA" id="ARBA00004496"/>
    </source>
</evidence>
<feature type="domain" description="DNA polymerase III beta sliding clamp central" evidence="11">
    <location>
        <begin position="128"/>
        <end position="248"/>
    </location>
</feature>
<dbReference type="GO" id="GO:0003677">
    <property type="term" value="F:DNA binding"/>
    <property type="evidence" value="ECO:0007669"/>
    <property type="project" value="UniProtKB-UniRule"/>
</dbReference>
<dbReference type="PIRSF" id="PIRSF000804">
    <property type="entry name" value="DNA_pol_III_b"/>
    <property type="match status" value="1"/>
</dbReference>
<comment type="subunit">
    <text evidence="9">Forms a ring-shaped head-to-tail homodimer around DNA.</text>
</comment>
<evidence type="ECO:0000259" key="10">
    <source>
        <dbReference type="Pfam" id="PF00712"/>
    </source>
</evidence>
<dbReference type="GO" id="GO:0005737">
    <property type="term" value="C:cytoplasm"/>
    <property type="evidence" value="ECO:0007669"/>
    <property type="project" value="UniProtKB-SubCell"/>
</dbReference>
<evidence type="ECO:0000256" key="7">
    <source>
        <dbReference type="ARBA" id="ARBA00022932"/>
    </source>
</evidence>
<dbReference type="InterPro" id="IPR046938">
    <property type="entry name" value="DNA_clamp_sf"/>
</dbReference>
<evidence type="ECO:0000259" key="12">
    <source>
        <dbReference type="Pfam" id="PF02768"/>
    </source>
</evidence>
<dbReference type="InterPro" id="IPR022635">
    <property type="entry name" value="DNA_polIII_beta_C"/>
</dbReference>
<keyword evidence="8" id="KW-0238">DNA-binding</keyword>
<dbReference type="GO" id="GO:0006271">
    <property type="term" value="P:DNA strand elongation involved in DNA replication"/>
    <property type="evidence" value="ECO:0007669"/>
    <property type="project" value="TreeGrafter"/>
</dbReference>
<evidence type="ECO:0000256" key="5">
    <source>
        <dbReference type="ARBA" id="ARBA00022695"/>
    </source>
</evidence>
<dbReference type="InterPro" id="IPR022634">
    <property type="entry name" value="DNA_polIII_beta_N"/>
</dbReference>
<evidence type="ECO:0000259" key="11">
    <source>
        <dbReference type="Pfam" id="PF02767"/>
    </source>
</evidence>
<evidence type="ECO:0000256" key="9">
    <source>
        <dbReference type="PIRNR" id="PIRNR000804"/>
    </source>
</evidence>
<dbReference type="NCBIfam" id="TIGR00663">
    <property type="entry name" value="dnan"/>
    <property type="match status" value="1"/>
</dbReference>
<dbReference type="InterPro" id="IPR001001">
    <property type="entry name" value="DNA_polIII_beta"/>
</dbReference>
<reference evidence="13 14" key="1">
    <citation type="submission" date="2016-10" db="EMBL/GenBank/DDBJ databases">
        <title>Actinomyces aegypiusis sp. nov., isolated from the Aegypius monachus in Qinghai Tibet Plateau China.</title>
        <authorList>
            <person name="Wang Y."/>
        </authorList>
    </citation>
    <scope>NUCLEOTIDE SEQUENCE [LARGE SCALE GENOMIC DNA]</scope>
    <source>
        <strain evidence="13 14">VUL4_3</strain>
    </source>
</reference>
<dbReference type="EMBL" id="CP017812">
    <property type="protein sequence ID" value="AOZ71870.1"/>
    <property type="molecule type" value="Genomic_DNA"/>
</dbReference>
<dbReference type="InterPro" id="IPR022637">
    <property type="entry name" value="DNA_polIII_beta_cen"/>
</dbReference>
<keyword evidence="6 9" id="KW-0235">DNA replication</keyword>
<comment type="function">
    <text evidence="9">Confers DNA tethering and processivity to DNA polymerases and other proteins. Acts as a clamp, forming a ring around DNA (a reaction catalyzed by the clamp-loading complex) which diffuses in an ATP-independent manner freely and bidirectionally along dsDNA. Initially characterized for its ability to contact the catalytic subunit of DNA polymerase III (Pol III), a complex, multichain enzyme responsible for most of the replicative synthesis in bacteria; Pol III exhibits 3'-5' exonuclease proofreading activity. The beta chain is required for initiation of replication as well as for processivity of DNA replication.</text>
</comment>
<dbReference type="GO" id="GO:0003887">
    <property type="term" value="F:DNA-directed DNA polymerase activity"/>
    <property type="evidence" value="ECO:0007669"/>
    <property type="project" value="UniProtKB-UniRule"/>
</dbReference>
<gene>
    <name evidence="13" type="ORF">BK816_00010</name>
</gene>
<keyword evidence="4 9" id="KW-0808">Transferase</keyword>
<sequence>MQFSVDRSVLVEAISWSTRAVPQRPPVAILSGLHLQAANGVLTISAFDYETSVKVEVPASIDEPGDVLVSGRMLAEMVKALPNRPVEFTKVDEKSLSLVCGTANFNLATMPVGDYPTLPAFPELCGSVEASELSNAVKQVSIAASKDDTLPLLTGVMVEIDGDNITLLATDRYRLAQRDLKWKPADPSFSTKALVRAKILSDVANTITSAGDISLALSAGNGTGTNDIVGFTAGERSTTSNLMSGEYPPVRRLFPTETLTYAVIDRQGLIDATKRMKLVADRNTPVRLHFTEEGLTLNASNNEEAQGSDFLQVSLRGEEITTAFNPNYLLEGLQAINTPYVRISFTQPTKPAVLHGQEKIDGEVAEDFRYLLMPIRYGV</sequence>
<dbReference type="OrthoDB" id="468978at2"/>
<evidence type="ECO:0000256" key="2">
    <source>
        <dbReference type="ARBA" id="ARBA00010752"/>
    </source>
</evidence>
<dbReference type="STRING" id="1912795.BK816_00010"/>
<dbReference type="Pfam" id="PF02767">
    <property type="entry name" value="DNA_pol3_beta_2"/>
    <property type="match status" value="1"/>
</dbReference>
<dbReference type="KEGG" id="avu:BK816_00010"/>
<evidence type="ECO:0000256" key="4">
    <source>
        <dbReference type="ARBA" id="ARBA00022679"/>
    </source>
</evidence>
<dbReference type="Pfam" id="PF02768">
    <property type="entry name" value="DNA_pol3_beta_3"/>
    <property type="match status" value="1"/>
</dbReference>
<keyword evidence="7 9" id="KW-0239">DNA-directed DNA polymerase</keyword>
<evidence type="ECO:0000313" key="13">
    <source>
        <dbReference type="EMBL" id="AOZ71870.1"/>
    </source>
</evidence>
<dbReference type="PANTHER" id="PTHR30478:SF0">
    <property type="entry name" value="BETA SLIDING CLAMP"/>
    <property type="match status" value="1"/>
</dbReference>
<dbReference type="SMART" id="SM00480">
    <property type="entry name" value="POL3Bc"/>
    <property type="match status" value="1"/>
</dbReference>
<dbReference type="Gene3D" id="3.10.150.10">
    <property type="entry name" value="DNA Polymerase III, subunit A, domain 2"/>
    <property type="match status" value="3"/>
</dbReference>
<dbReference type="SUPFAM" id="SSF55979">
    <property type="entry name" value="DNA clamp"/>
    <property type="match status" value="3"/>
</dbReference>
<keyword evidence="5 9" id="KW-0548">Nucleotidyltransferase</keyword>
<dbReference type="PANTHER" id="PTHR30478">
    <property type="entry name" value="DNA POLYMERASE III SUBUNIT BETA"/>
    <property type="match status" value="1"/>
</dbReference>
<dbReference type="Proteomes" id="UP000176288">
    <property type="component" value="Chromosome"/>
</dbReference>
<evidence type="ECO:0000256" key="6">
    <source>
        <dbReference type="ARBA" id="ARBA00022705"/>
    </source>
</evidence>
<keyword evidence="14" id="KW-1185">Reference proteome</keyword>
<evidence type="ECO:0000256" key="3">
    <source>
        <dbReference type="ARBA" id="ARBA00022490"/>
    </source>
</evidence>